<proteinExistence type="predicted"/>
<feature type="non-terminal residue" evidence="2">
    <location>
        <position position="1"/>
    </location>
</feature>
<dbReference type="AlphaFoldDB" id="A0ABD0KLS1"/>
<gene>
    <name evidence="2" type="ORF">BaRGS_00020777</name>
</gene>
<evidence type="ECO:0000313" key="2">
    <source>
        <dbReference type="EMBL" id="KAK7488032.1"/>
    </source>
</evidence>
<accession>A0ABD0KLS1</accession>
<dbReference type="Proteomes" id="UP001519460">
    <property type="component" value="Unassembled WGS sequence"/>
</dbReference>
<organism evidence="2 3">
    <name type="scientific">Batillaria attramentaria</name>
    <dbReference type="NCBI Taxonomy" id="370345"/>
    <lineage>
        <taxon>Eukaryota</taxon>
        <taxon>Metazoa</taxon>
        <taxon>Spiralia</taxon>
        <taxon>Lophotrochozoa</taxon>
        <taxon>Mollusca</taxon>
        <taxon>Gastropoda</taxon>
        <taxon>Caenogastropoda</taxon>
        <taxon>Sorbeoconcha</taxon>
        <taxon>Cerithioidea</taxon>
        <taxon>Batillariidae</taxon>
        <taxon>Batillaria</taxon>
    </lineage>
</organism>
<reference evidence="2 3" key="1">
    <citation type="journal article" date="2023" name="Sci. Data">
        <title>Genome assembly of the Korean intertidal mud-creeper Batillaria attramentaria.</title>
        <authorList>
            <person name="Patra A.K."/>
            <person name="Ho P.T."/>
            <person name="Jun S."/>
            <person name="Lee S.J."/>
            <person name="Kim Y."/>
            <person name="Won Y.J."/>
        </authorList>
    </citation>
    <scope>NUCLEOTIDE SEQUENCE [LARGE SCALE GENOMIC DNA]</scope>
    <source>
        <strain evidence="2">Wonlab-2016</strain>
    </source>
</reference>
<name>A0ABD0KLS1_9CAEN</name>
<keyword evidence="3" id="KW-1185">Reference proteome</keyword>
<comment type="caution">
    <text evidence="2">The sequence shown here is derived from an EMBL/GenBank/DDBJ whole genome shotgun (WGS) entry which is preliminary data.</text>
</comment>
<evidence type="ECO:0000313" key="3">
    <source>
        <dbReference type="Proteomes" id="UP001519460"/>
    </source>
</evidence>
<protein>
    <submittedName>
        <fullName evidence="2">Uncharacterized protein</fullName>
    </submittedName>
</protein>
<feature type="coiled-coil region" evidence="1">
    <location>
        <begin position="287"/>
        <end position="317"/>
    </location>
</feature>
<dbReference type="EMBL" id="JACVVK020000156">
    <property type="protein sequence ID" value="KAK7488032.1"/>
    <property type="molecule type" value="Genomic_DNA"/>
</dbReference>
<sequence length="423" mass="46759">FEGLTAFAKSIKNLPNFSVLNLRNLLQVFYEAKTSAVVDLLALVKGVSKDELVDIVDMMFQIPGYASELMHSLPQPTTLDAIQLVGRLMCAEGGAPDLMADMVRLMAESPNARTILLQVTTEFLWLLQSTEGVNGDGAMQLLEMLHQSDITVEGFREFMTLVQKPELTDEAIRNLILAARSEVPICAVLIDLLRSLLTCNIKPDELRRLLNLLEKSKHVTPDSLGKLLHALRSSGVLCRDSFVEVSAVAGACQFDQPHHVRELVDAIKSQDFVTLEELSECLQKIQLVTLQDLEDQMQQQLEELVKTIEALDKKQNQIVQTIENLQVPVQGITGTKTMVTLSRETVSGSFQLGNCELTQEIADLKTAILRLNSESKTCTNQIQEVLSTLELLKSTKVDKKDLDALQQSLQSAKSPTHSPAPTG</sequence>
<feature type="non-terminal residue" evidence="2">
    <location>
        <position position="423"/>
    </location>
</feature>
<keyword evidence="1" id="KW-0175">Coiled coil</keyword>
<evidence type="ECO:0000256" key="1">
    <source>
        <dbReference type="SAM" id="Coils"/>
    </source>
</evidence>